<protein>
    <submittedName>
        <fullName evidence="2">Uncharacterized protein</fullName>
    </submittedName>
</protein>
<gene>
    <name evidence="2" type="ORF">ALP52_00852</name>
</gene>
<feature type="signal peptide" evidence="1">
    <location>
        <begin position="1"/>
        <end position="28"/>
    </location>
</feature>
<dbReference type="AlphaFoldDB" id="A0A3M5IPU1"/>
<feature type="chain" id="PRO_5018244451" evidence="1">
    <location>
        <begin position="29"/>
        <end position="85"/>
    </location>
</feature>
<evidence type="ECO:0000313" key="2">
    <source>
        <dbReference type="EMBL" id="RMT12414.1"/>
    </source>
</evidence>
<name>A0A3M5IPU1_PSEA0</name>
<keyword evidence="1" id="KW-0732">Signal</keyword>
<dbReference type="Proteomes" id="UP000276194">
    <property type="component" value="Unassembled WGS sequence"/>
</dbReference>
<reference evidence="2 3" key="1">
    <citation type="submission" date="2018-08" db="EMBL/GenBank/DDBJ databases">
        <title>Recombination of ecologically and evolutionarily significant loci maintains genetic cohesion in the Pseudomonas syringae species complex.</title>
        <authorList>
            <person name="Dillon M."/>
            <person name="Thakur S."/>
            <person name="Almeida R.N.D."/>
            <person name="Weir B.S."/>
            <person name="Guttman D.S."/>
        </authorList>
    </citation>
    <scope>NUCLEOTIDE SEQUENCE [LARGE SCALE GENOMIC DNA]</scope>
    <source>
        <strain evidence="2 3">ICMP 6941</strain>
    </source>
</reference>
<organism evidence="2 3">
    <name type="scientific">Pseudomonas amygdali pv. mori</name>
    <dbReference type="NCBI Taxonomy" id="34065"/>
    <lineage>
        <taxon>Bacteria</taxon>
        <taxon>Pseudomonadati</taxon>
        <taxon>Pseudomonadota</taxon>
        <taxon>Gammaproteobacteria</taxon>
        <taxon>Pseudomonadales</taxon>
        <taxon>Pseudomonadaceae</taxon>
        <taxon>Pseudomonas</taxon>
        <taxon>Pseudomonas amygdali</taxon>
    </lineage>
</organism>
<sequence>MTQVRFSGAARFAVACLAVFSITSPTNANLSADHASTQNVDVWQGLPSLDLAVCADPLVMQESEKTNVLKALLGEKVESLQVAGR</sequence>
<dbReference type="EMBL" id="RBTD01000455">
    <property type="protein sequence ID" value="RMT12414.1"/>
    <property type="molecule type" value="Genomic_DNA"/>
</dbReference>
<proteinExistence type="predicted"/>
<evidence type="ECO:0000256" key="1">
    <source>
        <dbReference type="SAM" id="SignalP"/>
    </source>
</evidence>
<accession>A0A3M5IPU1</accession>
<comment type="caution">
    <text evidence="2">The sequence shown here is derived from an EMBL/GenBank/DDBJ whole genome shotgun (WGS) entry which is preliminary data.</text>
</comment>
<evidence type="ECO:0000313" key="3">
    <source>
        <dbReference type="Proteomes" id="UP000276194"/>
    </source>
</evidence>